<evidence type="ECO:0000313" key="2">
    <source>
        <dbReference type="Proteomes" id="UP000541444"/>
    </source>
</evidence>
<dbReference type="OrthoDB" id="1897399at2759"/>
<protein>
    <submittedName>
        <fullName evidence="1">Uncharacterized protein</fullName>
    </submittedName>
</protein>
<name>A0A7J7M0J3_9MAGN</name>
<dbReference type="EMBL" id="JACGCM010001848">
    <property type="protein sequence ID" value="KAF6148385.1"/>
    <property type="molecule type" value="Genomic_DNA"/>
</dbReference>
<dbReference type="Proteomes" id="UP000541444">
    <property type="component" value="Unassembled WGS sequence"/>
</dbReference>
<dbReference type="InterPro" id="IPR052608">
    <property type="entry name" value="U-box_domain_protein"/>
</dbReference>
<accession>A0A7J7M0J3</accession>
<organism evidence="1 2">
    <name type="scientific">Kingdonia uniflora</name>
    <dbReference type="NCBI Taxonomy" id="39325"/>
    <lineage>
        <taxon>Eukaryota</taxon>
        <taxon>Viridiplantae</taxon>
        <taxon>Streptophyta</taxon>
        <taxon>Embryophyta</taxon>
        <taxon>Tracheophyta</taxon>
        <taxon>Spermatophyta</taxon>
        <taxon>Magnoliopsida</taxon>
        <taxon>Ranunculales</taxon>
        <taxon>Circaeasteraceae</taxon>
        <taxon>Kingdonia</taxon>
    </lineage>
</organism>
<comment type="caution">
    <text evidence="1">The sequence shown here is derived from an EMBL/GenBank/DDBJ whole genome shotgun (WGS) entry which is preliminary data.</text>
</comment>
<dbReference type="AlphaFoldDB" id="A0A7J7M0J3"/>
<sequence length="146" mass="16338">MMCLALMRPHINLALQTPQLINMVINLIQGRSARVFHDESCAKGRVFESQGIDHIVPCIGQSYLSRIAVELLFELLHDHSGWNISASKKLSEQSDAVLFLVMLLNTESAEKAEEILLQLCNDDDSNIIHAAAANWYKPLINRLVEG</sequence>
<evidence type="ECO:0000313" key="1">
    <source>
        <dbReference type="EMBL" id="KAF6148385.1"/>
    </source>
</evidence>
<dbReference type="PANTHER" id="PTHR45958">
    <property type="entry name" value="RING-TYPE E3 UBIQUITIN TRANSFERASE"/>
    <property type="match status" value="1"/>
</dbReference>
<gene>
    <name evidence="1" type="ORF">GIB67_025604</name>
</gene>
<reference evidence="1 2" key="1">
    <citation type="journal article" date="2020" name="IScience">
        <title>Genome Sequencing of the Endangered Kingdonia uniflora (Circaeasteraceae, Ranunculales) Reveals Potential Mechanisms of Evolutionary Specialization.</title>
        <authorList>
            <person name="Sun Y."/>
            <person name="Deng T."/>
            <person name="Zhang A."/>
            <person name="Moore M.J."/>
            <person name="Landis J.B."/>
            <person name="Lin N."/>
            <person name="Zhang H."/>
            <person name="Zhang X."/>
            <person name="Huang J."/>
            <person name="Zhang X."/>
            <person name="Sun H."/>
            <person name="Wang H."/>
        </authorList>
    </citation>
    <scope>NUCLEOTIDE SEQUENCE [LARGE SCALE GENOMIC DNA]</scope>
    <source>
        <strain evidence="1">TB1705</strain>
        <tissue evidence="1">Leaf</tissue>
    </source>
</reference>
<keyword evidence="2" id="KW-1185">Reference proteome</keyword>
<proteinExistence type="predicted"/>
<dbReference type="PANTHER" id="PTHR45958:SF15">
    <property type="entry name" value="RING-TYPE E3 UBIQUITIN TRANSFERASE"/>
    <property type="match status" value="1"/>
</dbReference>